<dbReference type="Pfam" id="PF00551">
    <property type="entry name" value="Formyl_trans_N"/>
    <property type="match status" value="1"/>
</dbReference>
<keyword evidence="3" id="KW-0648">Protein biosynthesis</keyword>
<feature type="domain" description="Formyl transferase N-terminal" evidence="4">
    <location>
        <begin position="39"/>
        <end position="144"/>
    </location>
</feature>
<dbReference type="InterPro" id="IPR005793">
    <property type="entry name" value="Formyl_trans_C"/>
</dbReference>
<dbReference type="SUPFAM" id="SSF53328">
    <property type="entry name" value="Formyltransferase"/>
    <property type="match status" value="1"/>
</dbReference>
<dbReference type="Gene3D" id="3.40.50.12230">
    <property type="match status" value="1"/>
</dbReference>
<dbReference type="InterPro" id="IPR036477">
    <property type="entry name" value="Formyl_transf_N_sf"/>
</dbReference>
<dbReference type="SUPFAM" id="SSF50486">
    <property type="entry name" value="FMT C-terminal domain-like"/>
    <property type="match status" value="1"/>
</dbReference>
<proteinExistence type="inferred from homology"/>
<evidence type="ECO:0000259" key="5">
    <source>
        <dbReference type="Pfam" id="PF02911"/>
    </source>
</evidence>
<name>A0A2M7W3J5_9BACT</name>
<dbReference type="PANTHER" id="PTHR11138:SF5">
    <property type="entry name" value="METHIONYL-TRNA FORMYLTRANSFERASE, MITOCHONDRIAL"/>
    <property type="match status" value="1"/>
</dbReference>
<evidence type="ECO:0000313" key="7">
    <source>
        <dbReference type="Proteomes" id="UP000230137"/>
    </source>
</evidence>
<feature type="domain" description="Formyl transferase C-terminal" evidence="5">
    <location>
        <begin position="170"/>
        <end position="218"/>
    </location>
</feature>
<dbReference type="GO" id="GO:0004479">
    <property type="term" value="F:methionyl-tRNA formyltransferase activity"/>
    <property type="evidence" value="ECO:0007669"/>
    <property type="project" value="TreeGrafter"/>
</dbReference>
<dbReference type="AlphaFoldDB" id="A0A2M7W3J5"/>
<gene>
    <name evidence="6" type="ORF">COX60_02840</name>
</gene>
<dbReference type="Proteomes" id="UP000230137">
    <property type="component" value="Unassembled WGS sequence"/>
</dbReference>
<evidence type="ECO:0000256" key="2">
    <source>
        <dbReference type="ARBA" id="ARBA00022679"/>
    </source>
</evidence>
<dbReference type="InterPro" id="IPR002376">
    <property type="entry name" value="Formyl_transf_N"/>
</dbReference>
<dbReference type="InterPro" id="IPR044135">
    <property type="entry name" value="Met-tRNA-FMT_C"/>
</dbReference>
<dbReference type="InterPro" id="IPR011034">
    <property type="entry name" value="Formyl_transferase-like_C_sf"/>
</dbReference>
<reference evidence="7" key="1">
    <citation type="submission" date="2017-09" db="EMBL/GenBank/DDBJ databases">
        <title>Depth-based differentiation of microbial function through sediment-hosted aquifers and enrichment of novel symbionts in the deep terrestrial subsurface.</title>
        <authorList>
            <person name="Probst A.J."/>
            <person name="Ladd B."/>
            <person name="Jarett J.K."/>
            <person name="Geller-Mcgrath D.E."/>
            <person name="Sieber C.M.K."/>
            <person name="Emerson J.B."/>
            <person name="Anantharaman K."/>
            <person name="Thomas B.C."/>
            <person name="Malmstrom R."/>
            <person name="Stieglmeier M."/>
            <person name="Klingl A."/>
            <person name="Woyke T."/>
            <person name="Ryan C.M."/>
            <person name="Banfield J.F."/>
        </authorList>
    </citation>
    <scope>NUCLEOTIDE SEQUENCE [LARGE SCALE GENOMIC DNA]</scope>
</reference>
<comment type="similarity">
    <text evidence="1">Belongs to the Fmt family.</text>
</comment>
<organism evidence="6 7">
    <name type="scientific">Candidatus Berkelbacteria bacterium CG_4_10_14_0_2_um_filter_35_9_33_12</name>
    <dbReference type="NCBI Taxonomy" id="1974499"/>
    <lineage>
        <taxon>Bacteria</taxon>
        <taxon>Candidatus Berkelbacteria</taxon>
    </lineage>
</organism>
<comment type="caution">
    <text evidence="6">The sequence shown here is derived from an EMBL/GenBank/DDBJ whole genome shotgun (WGS) entry which is preliminary data.</text>
</comment>
<evidence type="ECO:0000256" key="1">
    <source>
        <dbReference type="ARBA" id="ARBA00010699"/>
    </source>
</evidence>
<protein>
    <submittedName>
        <fullName evidence="6">Uncharacterized protein</fullName>
    </submittedName>
</protein>
<dbReference type="Pfam" id="PF02911">
    <property type="entry name" value="Formyl_trans_C"/>
    <property type="match status" value="1"/>
</dbReference>
<evidence type="ECO:0000256" key="3">
    <source>
        <dbReference type="ARBA" id="ARBA00022917"/>
    </source>
</evidence>
<dbReference type="PANTHER" id="PTHR11138">
    <property type="entry name" value="METHIONYL-TRNA FORMYLTRANSFERASE"/>
    <property type="match status" value="1"/>
</dbReference>
<accession>A0A2M7W3J5</accession>
<dbReference type="EMBL" id="PFQF01000039">
    <property type="protein sequence ID" value="PJA20089.1"/>
    <property type="molecule type" value="Genomic_DNA"/>
</dbReference>
<evidence type="ECO:0000259" key="4">
    <source>
        <dbReference type="Pfam" id="PF00551"/>
    </source>
</evidence>
<sequence length="256" mass="29735">MEYYCVILQSTMKIYKVRFFGSKYYKQYILPELIKFSNIKIVENDNFDIGIVADYGHIFKPNELNCAKFGFFNFHPSDLPAYRGSTPLQTMILDGIKQSCVTLIKMNEKIDAGEIISKYIYNLLPSDTTKTLKEKTALIASKMLNDIFLFLNGKIMAKKQNIDKILDTQKLEKKECKINFNDSIIIADRKIRACFSNPKAYILYNKTRLIIHTAKIIDNCLKIEVIQKEGKRPLTFDEYKKGEKDKILLDKLSKFC</sequence>
<dbReference type="CDD" id="cd08704">
    <property type="entry name" value="Met_tRNA_FMT_C"/>
    <property type="match status" value="1"/>
</dbReference>
<evidence type="ECO:0000313" key="6">
    <source>
        <dbReference type="EMBL" id="PJA20089.1"/>
    </source>
</evidence>
<keyword evidence="2" id="KW-0808">Transferase</keyword>